<accession>A0A9D4C7B1</accession>
<gene>
    <name evidence="1" type="ORF">DPMN_061151</name>
</gene>
<dbReference type="EMBL" id="JAIWYP010000013">
    <property type="protein sequence ID" value="KAH3718348.1"/>
    <property type="molecule type" value="Genomic_DNA"/>
</dbReference>
<comment type="caution">
    <text evidence="1">The sequence shown here is derived from an EMBL/GenBank/DDBJ whole genome shotgun (WGS) entry which is preliminary data.</text>
</comment>
<protein>
    <submittedName>
        <fullName evidence="1">Uncharacterized protein</fullName>
    </submittedName>
</protein>
<sequence>MLPASLQRIYLQQVECSSEWLYSLLITLSTLGHPVEFELLMLYCSHVKKLADISIIYIYQTCNLK</sequence>
<name>A0A9D4C7B1_DREPO</name>
<keyword evidence="2" id="KW-1185">Reference proteome</keyword>
<dbReference type="Proteomes" id="UP000828390">
    <property type="component" value="Unassembled WGS sequence"/>
</dbReference>
<proteinExistence type="predicted"/>
<reference evidence="1" key="2">
    <citation type="submission" date="2020-11" db="EMBL/GenBank/DDBJ databases">
        <authorList>
            <person name="McCartney M.A."/>
            <person name="Auch B."/>
            <person name="Kono T."/>
            <person name="Mallez S."/>
            <person name="Becker A."/>
            <person name="Gohl D.M."/>
            <person name="Silverstein K.A.T."/>
            <person name="Koren S."/>
            <person name="Bechman K.B."/>
            <person name="Herman A."/>
            <person name="Abrahante J.E."/>
            <person name="Garbe J."/>
        </authorList>
    </citation>
    <scope>NUCLEOTIDE SEQUENCE</scope>
    <source>
        <strain evidence="1">Duluth1</strain>
        <tissue evidence="1">Whole animal</tissue>
    </source>
</reference>
<evidence type="ECO:0000313" key="1">
    <source>
        <dbReference type="EMBL" id="KAH3718348.1"/>
    </source>
</evidence>
<reference evidence="1" key="1">
    <citation type="journal article" date="2019" name="bioRxiv">
        <title>The Genome of the Zebra Mussel, Dreissena polymorpha: A Resource for Invasive Species Research.</title>
        <authorList>
            <person name="McCartney M.A."/>
            <person name="Auch B."/>
            <person name="Kono T."/>
            <person name="Mallez S."/>
            <person name="Zhang Y."/>
            <person name="Obille A."/>
            <person name="Becker A."/>
            <person name="Abrahante J.E."/>
            <person name="Garbe J."/>
            <person name="Badalamenti J.P."/>
            <person name="Herman A."/>
            <person name="Mangelson H."/>
            <person name="Liachko I."/>
            <person name="Sullivan S."/>
            <person name="Sone E.D."/>
            <person name="Koren S."/>
            <person name="Silverstein K.A.T."/>
            <person name="Beckman K.B."/>
            <person name="Gohl D.M."/>
        </authorList>
    </citation>
    <scope>NUCLEOTIDE SEQUENCE</scope>
    <source>
        <strain evidence="1">Duluth1</strain>
        <tissue evidence="1">Whole animal</tissue>
    </source>
</reference>
<organism evidence="1 2">
    <name type="scientific">Dreissena polymorpha</name>
    <name type="common">Zebra mussel</name>
    <name type="synonym">Mytilus polymorpha</name>
    <dbReference type="NCBI Taxonomy" id="45954"/>
    <lineage>
        <taxon>Eukaryota</taxon>
        <taxon>Metazoa</taxon>
        <taxon>Spiralia</taxon>
        <taxon>Lophotrochozoa</taxon>
        <taxon>Mollusca</taxon>
        <taxon>Bivalvia</taxon>
        <taxon>Autobranchia</taxon>
        <taxon>Heteroconchia</taxon>
        <taxon>Euheterodonta</taxon>
        <taxon>Imparidentia</taxon>
        <taxon>Neoheterodontei</taxon>
        <taxon>Myida</taxon>
        <taxon>Dreissenoidea</taxon>
        <taxon>Dreissenidae</taxon>
        <taxon>Dreissena</taxon>
    </lineage>
</organism>
<dbReference type="AlphaFoldDB" id="A0A9D4C7B1"/>
<evidence type="ECO:0000313" key="2">
    <source>
        <dbReference type="Proteomes" id="UP000828390"/>
    </source>
</evidence>